<dbReference type="Pfam" id="PF13472">
    <property type="entry name" value="Lipase_GDSL_2"/>
    <property type="match status" value="1"/>
</dbReference>
<protein>
    <submittedName>
        <fullName evidence="3">Lipolytic enzyme, G-D-S-L</fullName>
    </submittedName>
</protein>
<dbReference type="KEGG" id="gni:GNIT_3245"/>
<name>G4QE65_GLANF</name>
<dbReference type="HOGENOM" id="CLU_051989_2_0_6"/>
<dbReference type="Gene3D" id="3.40.50.1110">
    <property type="entry name" value="SGNH hydrolase"/>
    <property type="match status" value="1"/>
</dbReference>
<evidence type="ECO:0000313" key="3">
    <source>
        <dbReference type="EMBL" id="AEP31339.1"/>
    </source>
</evidence>
<gene>
    <name evidence="3" type="ordered locus">GNIT_3245</name>
</gene>
<comment type="similarity">
    <text evidence="1">Belongs to the 'GDSL' lipolytic enzyme family. Platelet-activating factor acetylhydrolase IB beta/gamma subunits subfamily.</text>
</comment>
<dbReference type="AlphaFoldDB" id="G4QE65"/>
<dbReference type="RefSeq" id="WP_014110210.1">
    <property type="nucleotide sequence ID" value="NC_016041.1"/>
</dbReference>
<dbReference type="InterPro" id="IPR013830">
    <property type="entry name" value="SGNH_hydro"/>
</dbReference>
<dbReference type="InterPro" id="IPR036514">
    <property type="entry name" value="SGNH_hydro_sf"/>
</dbReference>
<dbReference type="eggNOG" id="COG2755">
    <property type="taxonomic scope" value="Bacteria"/>
</dbReference>
<dbReference type="EMBL" id="CP003060">
    <property type="protein sequence ID" value="AEP31339.1"/>
    <property type="molecule type" value="Genomic_DNA"/>
</dbReference>
<keyword evidence="4" id="KW-1185">Reference proteome</keyword>
<reference evidence="3 4" key="1">
    <citation type="journal article" date="2011" name="J. Bacteriol.">
        <title>Complete genome sequence of seawater bacterium Glaciecola nitratireducens FR1064T.</title>
        <authorList>
            <person name="Bian F."/>
            <person name="Qin Q.L."/>
            <person name="Xie B.B."/>
            <person name="Shu Y.L."/>
            <person name="Zhang X.Y."/>
            <person name="Yu Y."/>
            <person name="Chen B."/>
            <person name="Chen X.L."/>
            <person name="Zhou B.C."/>
            <person name="Zhang Y.Z."/>
        </authorList>
    </citation>
    <scope>NUCLEOTIDE SEQUENCE [LARGE SCALE GENOMIC DNA]</scope>
    <source>
        <strain evidence="4">JCM 12485 / KCTC 12276 / FR1064</strain>
    </source>
</reference>
<proteinExistence type="inferred from homology"/>
<dbReference type="PANTHER" id="PTHR11852:SF0">
    <property type="entry name" value="PLATELET-ACTIVATING FACTOR ACETYLHYDROLASE IB SUBUNIT BETA HOMOLOG"/>
    <property type="match status" value="1"/>
</dbReference>
<dbReference type="Proteomes" id="UP000009282">
    <property type="component" value="Chromosome"/>
</dbReference>
<accession>G4QE65</accession>
<sequence>MQIPLSCIPTKRSEEWWLQRHTEKLAEKTKSANPIDLIFIGDSIVHAWELEGKSAWQAHFSHLSTLNLGYAGDRTEHALWRIQNGELDNVNAKFVVLLIGTNNAGHRHDKPEEIASGIKSLIRLIRDKVPNCKIVLTAIFPRSRNKHKRMRKIVDTTNDIIRTFADDNSVIWFNINANFLDADGVLHETVMPDLLHPNALQYEIWGKTLGKLLRSFAKTGTL</sequence>
<organism evidence="3 4">
    <name type="scientific">Glaciecola nitratireducens (strain JCM 12485 / KCTC 12276 / FR1064)</name>
    <dbReference type="NCBI Taxonomy" id="1085623"/>
    <lineage>
        <taxon>Bacteria</taxon>
        <taxon>Pseudomonadati</taxon>
        <taxon>Pseudomonadota</taxon>
        <taxon>Gammaproteobacteria</taxon>
        <taxon>Alteromonadales</taxon>
        <taxon>Alteromonadaceae</taxon>
        <taxon>Brumicola</taxon>
    </lineage>
</organism>
<feature type="domain" description="SGNH hydrolase-type esterase" evidence="2">
    <location>
        <begin position="39"/>
        <end position="203"/>
    </location>
</feature>
<dbReference type="OrthoDB" id="5624617at2"/>
<evidence type="ECO:0000256" key="1">
    <source>
        <dbReference type="ARBA" id="ARBA00038184"/>
    </source>
</evidence>
<dbReference type="STRING" id="1085623.GNIT_3245"/>
<evidence type="ECO:0000259" key="2">
    <source>
        <dbReference type="Pfam" id="PF13472"/>
    </source>
</evidence>
<evidence type="ECO:0000313" key="4">
    <source>
        <dbReference type="Proteomes" id="UP000009282"/>
    </source>
</evidence>
<dbReference type="SUPFAM" id="SSF52266">
    <property type="entry name" value="SGNH hydrolase"/>
    <property type="match status" value="1"/>
</dbReference>
<dbReference type="PANTHER" id="PTHR11852">
    <property type="entry name" value="PLATELET-ACTIVATING FACTOR ACETYLHYDROLASE"/>
    <property type="match status" value="1"/>
</dbReference>
<dbReference type="GO" id="GO:0016788">
    <property type="term" value="F:hydrolase activity, acting on ester bonds"/>
    <property type="evidence" value="ECO:0007669"/>
    <property type="project" value="UniProtKB-ARBA"/>
</dbReference>